<feature type="transmembrane region" description="Helical" evidence="3">
    <location>
        <begin position="216"/>
        <end position="234"/>
    </location>
</feature>
<keyword evidence="3" id="KW-0472">Membrane</keyword>
<keyword evidence="3" id="KW-0812">Transmembrane</keyword>
<evidence type="ECO:0000259" key="4">
    <source>
        <dbReference type="Pfam" id="PF20693"/>
    </source>
</evidence>
<evidence type="ECO:0000256" key="2">
    <source>
        <dbReference type="SAM" id="MobiDB-lite"/>
    </source>
</evidence>
<dbReference type="EMBL" id="DYVK01000034">
    <property type="protein sequence ID" value="HJG15194.1"/>
    <property type="molecule type" value="Genomic_DNA"/>
</dbReference>
<sequence length="1226" mass="144064">MQRGNLNARDDAYVPKVYSEKLDELIDDPDVKNIAVTAPYDSGKTTILKSYFKKRESKFRWYIRVLNFFTRSINGFKQKCFFGPNLLSLIRDYEFINIPNFFNVSDSTESSSNENNRNEKNDGIVDETKKSNDTNKLETKLSTETQLEKSIIEQLLYKPNTRKYPDSNLNRLKTHSLFSISINFVYVVFLFSYIMRIFGDKNKLKWWNSLPMWNNFRFQIISILIIAIGSWKLFGSLTHSLGKVKLHATTKMGPLELSGDTETKDGHSIDLFNYYGDELQYYFKKNNIKVVIFEDLDRFNSPLIFQKLRELNSNLNKSGNNITFIYSLKDKVFSINDPESNPAALKAKFFDAVIPIFPIHSYRDSSKTFINEGRQYGLVAVDNKEKDYFEERDKELDKKKAANIKIDNKYLRGLGLYIPDTREIKNIISETYFYFSELPLKMFDPEEGGNPNAINKLLAMVVYKNECPEDFDNLASGNKSELDNFINSVEDFKSALLNAETDDNNKKIKELNSKIEIFKTKSVTDINSLMQIRFEELIKKNRGHKIGVPGDSYYSNVNDLNEVHAFWRGVVNNNFNYVINSFYTDTTDAVNLDSAEKDLFTSYLREENLSGDEIFDQWKNKVKIIEDKNDQIQKDISELDIRDIPKEYIANKDLLKSKLSSKIIESINFINDSLVLKYLINQGLIGYDYTDYISPDPYSLTSIEYTFVQLVNNHQEINNPNYRLPRVERVVRELNQLDYSVNTYKYAYSPDVLTYFVTQENKSEYVDALIDASHKKNQPEFILATIESLMEKGSNLTRLLDDISKVWSNYYKDVFNSENDNLKRRLARQLLNYLSNSNSSNQVFNSLKDQKIFENSEFEDEFVILNEDKINKIFKYHESYDYSDLTFVSKYSLQKLKLFMSHGWYEENNVNFKIIFDRFANHNLNILLNDYQKNLNISNKFIQEQIFNYYSNEKNATYEDLATLIKYVLSNNHGDNSKFDLETLNIYLATENKFDKQSKKHLLLNDLNFVDLINKKQFTEEKLLHFLNKDKLIYDRQIWVALYSNYQNVAKKYALKFESDKNVTEIFDNTDWNFRVSYLEITKLTKNWIQLIDKQNEVTISQDDGSSQAFEILLNGTSSINVLKAMIQLKNKETFETDILKKIFDNPKFEHQFTKQEISELVFSDPDFIDSWSIDGKKEIVTPEQKEKYQEELNLLYENVPQEFKKKGTKRYIFLKKFDDWFKKDV</sequence>
<evidence type="ECO:0000313" key="5">
    <source>
        <dbReference type="EMBL" id="HJG15194.1"/>
    </source>
</evidence>
<dbReference type="InterPro" id="IPR048428">
    <property type="entry name" value="YobI-NTPase"/>
</dbReference>
<evidence type="ECO:0000256" key="3">
    <source>
        <dbReference type="SAM" id="Phobius"/>
    </source>
</evidence>
<feature type="domain" description="YobI-like P-loop NTPase" evidence="4">
    <location>
        <begin position="18"/>
        <end position="477"/>
    </location>
</feature>
<accession>A0A921ICQ9</accession>
<name>A0A921ICQ9_9LACO</name>
<dbReference type="AlphaFoldDB" id="A0A921ICQ9"/>
<gene>
    <name evidence="5" type="ORF">K8V06_03510</name>
</gene>
<proteinExistence type="predicted"/>
<dbReference type="Pfam" id="PF20693">
    <property type="entry name" value="YobI-ATPase"/>
    <property type="match status" value="1"/>
</dbReference>
<keyword evidence="3" id="KW-1133">Transmembrane helix</keyword>
<evidence type="ECO:0000256" key="1">
    <source>
        <dbReference type="SAM" id="Coils"/>
    </source>
</evidence>
<dbReference type="Proteomes" id="UP000759256">
    <property type="component" value="Unassembled WGS sequence"/>
</dbReference>
<protein>
    <recommendedName>
        <fullName evidence="4">YobI-like P-loop NTPase domain-containing protein</fullName>
    </recommendedName>
</protein>
<reference evidence="5" key="1">
    <citation type="journal article" date="2021" name="PeerJ">
        <title>Extensive microbial diversity within the chicken gut microbiome revealed by metagenomics and culture.</title>
        <authorList>
            <person name="Gilroy R."/>
            <person name="Ravi A."/>
            <person name="Getino M."/>
            <person name="Pursley I."/>
            <person name="Horton D.L."/>
            <person name="Alikhan N.F."/>
            <person name="Baker D."/>
            <person name="Gharbi K."/>
            <person name="Hall N."/>
            <person name="Watson M."/>
            <person name="Adriaenssens E.M."/>
            <person name="Foster-Nyarko E."/>
            <person name="Jarju S."/>
            <person name="Secka A."/>
            <person name="Antonio M."/>
            <person name="Oren A."/>
            <person name="Chaudhuri R.R."/>
            <person name="La Ragione R."/>
            <person name="Hildebrand F."/>
            <person name="Pallen M.J."/>
        </authorList>
    </citation>
    <scope>NUCLEOTIDE SEQUENCE</scope>
    <source>
        <strain evidence="5">CHK189-29639</strain>
    </source>
</reference>
<organism evidence="5 6">
    <name type="scientific">Ligilactobacillus salivarius</name>
    <dbReference type="NCBI Taxonomy" id="1624"/>
    <lineage>
        <taxon>Bacteria</taxon>
        <taxon>Bacillati</taxon>
        <taxon>Bacillota</taxon>
        <taxon>Bacilli</taxon>
        <taxon>Lactobacillales</taxon>
        <taxon>Lactobacillaceae</taxon>
        <taxon>Ligilactobacillus</taxon>
    </lineage>
</organism>
<feature type="transmembrane region" description="Helical" evidence="3">
    <location>
        <begin position="177"/>
        <end position="195"/>
    </location>
</feature>
<evidence type="ECO:0000313" key="6">
    <source>
        <dbReference type="Proteomes" id="UP000759256"/>
    </source>
</evidence>
<feature type="compositionally biased region" description="Basic and acidic residues" evidence="2">
    <location>
        <begin position="116"/>
        <end position="139"/>
    </location>
</feature>
<feature type="coiled-coil region" evidence="1">
    <location>
        <begin position="615"/>
        <end position="642"/>
    </location>
</feature>
<feature type="compositionally biased region" description="Low complexity" evidence="2">
    <location>
        <begin position="106"/>
        <end position="115"/>
    </location>
</feature>
<comment type="caution">
    <text evidence="5">The sequence shown here is derived from an EMBL/GenBank/DDBJ whole genome shotgun (WGS) entry which is preliminary data.</text>
</comment>
<keyword evidence="1" id="KW-0175">Coiled coil</keyword>
<feature type="region of interest" description="Disordered" evidence="2">
    <location>
        <begin position="106"/>
        <end position="139"/>
    </location>
</feature>
<reference evidence="5" key="2">
    <citation type="submission" date="2021-09" db="EMBL/GenBank/DDBJ databases">
        <authorList>
            <person name="Gilroy R."/>
        </authorList>
    </citation>
    <scope>NUCLEOTIDE SEQUENCE</scope>
    <source>
        <strain evidence="5">CHK189-29639</strain>
    </source>
</reference>